<accession>A0ABW2BYE1</accession>
<evidence type="ECO:0000313" key="2">
    <source>
        <dbReference type="Proteomes" id="UP001596337"/>
    </source>
</evidence>
<comment type="caution">
    <text evidence="1">The sequence shown here is derived from an EMBL/GenBank/DDBJ whole genome shotgun (WGS) entry which is preliminary data.</text>
</comment>
<reference evidence="2" key="1">
    <citation type="journal article" date="2019" name="Int. J. Syst. Evol. Microbiol.">
        <title>The Global Catalogue of Microorganisms (GCM) 10K type strain sequencing project: providing services to taxonomists for standard genome sequencing and annotation.</title>
        <authorList>
            <consortium name="The Broad Institute Genomics Platform"/>
            <consortium name="The Broad Institute Genome Sequencing Center for Infectious Disease"/>
            <person name="Wu L."/>
            <person name="Ma J."/>
        </authorList>
    </citation>
    <scope>NUCLEOTIDE SEQUENCE [LARGE SCALE GENOMIC DNA]</scope>
    <source>
        <strain evidence="2">KCTC 32255</strain>
    </source>
</reference>
<evidence type="ECO:0000313" key="1">
    <source>
        <dbReference type="EMBL" id="MFC6867564.1"/>
    </source>
</evidence>
<dbReference type="Proteomes" id="UP001596337">
    <property type="component" value="Unassembled WGS sequence"/>
</dbReference>
<protein>
    <recommendedName>
        <fullName evidence="3">Transposase</fullName>
    </recommendedName>
</protein>
<dbReference type="RefSeq" id="WP_345400035.1">
    <property type="nucleotide sequence ID" value="NZ_BAABLA010000096.1"/>
</dbReference>
<gene>
    <name evidence="1" type="ORF">ACFQGD_10420</name>
</gene>
<keyword evidence="2" id="KW-1185">Reference proteome</keyword>
<proteinExistence type="predicted"/>
<name>A0ABW2BYE1_9PSEU</name>
<evidence type="ECO:0008006" key="3">
    <source>
        <dbReference type="Google" id="ProtNLM"/>
    </source>
</evidence>
<organism evidence="1 2">
    <name type="scientific">Haloechinothrix salitolerans</name>
    <dbReference type="NCBI Taxonomy" id="926830"/>
    <lineage>
        <taxon>Bacteria</taxon>
        <taxon>Bacillati</taxon>
        <taxon>Actinomycetota</taxon>
        <taxon>Actinomycetes</taxon>
        <taxon>Pseudonocardiales</taxon>
        <taxon>Pseudonocardiaceae</taxon>
        <taxon>Haloechinothrix</taxon>
    </lineage>
</organism>
<sequence>MTVGELRERMGSDEFMRWNVYYARKAQRDELERLRQGGTHGR</sequence>
<dbReference type="EMBL" id="JBHSXX010000001">
    <property type="protein sequence ID" value="MFC6867564.1"/>
    <property type="molecule type" value="Genomic_DNA"/>
</dbReference>